<dbReference type="GO" id="GO:0005886">
    <property type="term" value="C:plasma membrane"/>
    <property type="evidence" value="ECO:0007669"/>
    <property type="project" value="UniProtKB-SubCell"/>
</dbReference>
<keyword evidence="2" id="KW-0813">Transport</keyword>
<keyword evidence="2 3" id="KW-0472">Membrane</keyword>
<evidence type="ECO:0000313" key="4">
    <source>
        <dbReference type="EMBL" id="CDR33782.1"/>
    </source>
</evidence>
<dbReference type="EMBL" id="CCEJ010000004">
    <property type="protein sequence ID" value="CDR33782.1"/>
    <property type="molecule type" value="Genomic_DNA"/>
</dbReference>
<feature type="transmembrane region" description="Helical" evidence="3">
    <location>
        <begin position="99"/>
        <end position="121"/>
    </location>
</feature>
<reference evidence="4" key="1">
    <citation type="submission" date="2013-12" db="EMBL/GenBank/DDBJ databases">
        <authorList>
            <person name="Linke B."/>
        </authorList>
    </citation>
    <scope>NUCLEOTIDE SEQUENCE [LARGE SCALE GENOMIC DNA]</scope>
    <source>
        <strain evidence="4">CRIB-18</strain>
    </source>
</reference>
<dbReference type="AlphaFoldDB" id="A0A090CYQ7"/>
<evidence type="ECO:0000256" key="2">
    <source>
        <dbReference type="PIRNR" id="PIRNR016661"/>
    </source>
</evidence>
<feature type="transmembrane region" description="Helical" evidence="3">
    <location>
        <begin position="133"/>
        <end position="156"/>
    </location>
</feature>
<dbReference type="RefSeq" id="WP_041017329.1">
    <property type="nucleotide sequence ID" value="NZ_CCEJ010000004.1"/>
</dbReference>
<keyword evidence="2" id="KW-1003">Cell membrane</keyword>
<dbReference type="PANTHER" id="PTHR34295">
    <property type="entry name" value="BIOTIN TRANSPORTER BIOY"/>
    <property type="match status" value="1"/>
</dbReference>
<keyword evidence="3" id="KW-1133">Transmembrane helix</keyword>
<sequence>MKTRYLNLSLDLTIPTFLKTIACESLIALSGSLFLALLSQVSFPIPFNPVPVTLQTFGIYCLIITLGQKRSANAILAYLFEASCGFPVLKGGLSNPLWFVGPTAGYLVGFFLCAVIAGWVYERSKKESFIHTILCLCLGEMIILGSGSLFLSLFFGLKNVFAMAIQPFLFGATLKILAAASYGASLYRFKSLFK</sequence>
<evidence type="ECO:0000256" key="1">
    <source>
        <dbReference type="ARBA" id="ARBA00010692"/>
    </source>
</evidence>
<reference evidence="4" key="2">
    <citation type="submission" date="2014-09" db="EMBL/GenBank/DDBJ databases">
        <title>Criblamydia sequanensis harbors a mega-plasmid encoding arsenite resistance.</title>
        <authorList>
            <person name="Bertelli C."/>
            <person name="Goesmann A."/>
            <person name="Greub G."/>
        </authorList>
    </citation>
    <scope>NUCLEOTIDE SEQUENCE [LARGE SCALE GENOMIC DNA]</scope>
    <source>
        <strain evidence="4">CRIB-18</strain>
    </source>
</reference>
<dbReference type="Proteomes" id="UP000031552">
    <property type="component" value="Unassembled WGS sequence"/>
</dbReference>
<accession>A0A090CYQ7</accession>
<organism evidence="4 5">
    <name type="scientific">Candidatus Criblamydia sequanensis CRIB-18</name>
    <dbReference type="NCBI Taxonomy" id="1437425"/>
    <lineage>
        <taxon>Bacteria</taxon>
        <taxon>Pseudomonadati</taxon>
        <taxon>Chlamydiota</taxon>
        <taxon>Chlamydiia</taxon>
        <taxon>Parachlamydiales</taxon>
        <taxon>Candidatus Criblamydiaceae</taxon>
        <taxon>Candidatus Criblamydia</taxon>
    </lineage>
</organism>
<evidence type="ECO:0000256" key="3">
    <source>
        <dbReference type="SAM" id="Phobius"/>
    </source>
</evidence>
<dbReference type="Gene3D" id="1.10.1760.20">
    <property type="match status" value="1"/>
</dbReference>
<dbReference type="OrthoDB" id="9803495at2"/>
<evidence type="ECO:0000313" key="5">
    <source>
        <dbReference type="Proteomes" id="UP000031552"/>
    </source>
</evidence>
<dbReference type="Pfam" id="PF02632">
    <property type="entry name" value="BioY"/>
    <property type="match status" value="1"/>
</dbReference>
<dbReference type="PIRSF" id="PIRSF016661">
    <property type="entry name" value="BioY"/>
    <property type="match status" value="1"/>
</dbReference>
<comment type="subcellular location">
    <subcellularLocation>
        <location evidence="2">Cell membrane</location>
        <topology evidence="2">Multi-pass membrane protein</topology>
    </subcellularLocation>
</comment>
<dbReference type="STRING" id="1437425.CSEC_0955"/>
<keyword evidence="5" id="KW-1185">Reference proteome</keyword>
<feature type="transmembrane region" description="Helical" evidence="3">
    <location>
        <begin position="168"/>
        <end position="189"/>
    </location>
</feature>
<keyword evidence="3" id="KW-0812">Transmembrane</keyword>
<gene>
    <name evidence="4" type="primary">bioY</name>
    <name evidence="4" type="ORF">CSEC_0955</name>
</gene>
<comment type="similarity">
    <text evidence="1 2">Belongs to the BioY family.</text>
</comment>
<dbReference type="GO" id="GO:0015225">
    <property type="term" value="F:biotin transmembrane transporter activity"/>
    <property type="evidence" value="ECO:0007669"/>
    <property type="project" value="UniProtKB-UniRule"/>
</dbReference>
<protein>
    <recommendedName>
        <fullName evidence="2">Biotin transporter</fullName>
    </recommendedName>
</protein>
<dbReference type="PANTHER" id="PTHR34295:SF1">
    <property type="entry name" value="BIOTIN TRANSPORTER BIOY"/>
    <property type="match status" value="1"/>
</dbReference>
<feature type="transmembrane region" description="Helical" evidence="3">
    <location>
        <begin position="21"/>
        <end position="43"/>
    </location>
</feature>
<dbReference type="InterPro" id="IPR003784">
    <property type="entry name" value="BioY"/>
</dbReference>
<dbReference type="eggNOG" id="COG1268">
    <property type="taxonomic scope" value="Bacteria"/>
</dbReference>
<comment type="caution">
    <text evidence="4">The sequence shown here is derived from an EMBL/GenBank/DDBJ whole genome shotgun (WGS) entry which is preliminary data.</text>
</comment>
<name>A0A090CYQ7_9BACT</name>
<proteinExistence type="inferred from homology"/>